<dbReference type="InterPro" id="IPR006439">
    <property type="entry name" value="HAD-SF_hydro_IA"/>
</dbReference>
<dbReference type="EMBL" id="JANYMP010000012">
    <property type="protein sequence ID" value="MCS7480103.1"/>
    <property type="molecule type" value="Genomic_DNA"/>
</dbReference>
<evidence type="ECO:0000313" key="2">
    <source>
        <dbReference type="Proteomes" id="UP001141259"/>
    </source>
</evidence>
<sequence length="208" mass="22183">MFDGVLFDFSGTLFDDRSVLDPAREAVGDDTITRVLSVVDSPEGIEARRGCDVSHERHRAVWTALIAEAGPYSKEVVGAIYSALTDPAAWKPYPDTARVVTALHERGTRIGVLSNIGWDIRPALADAGVLDVLDTVVLSCEHGVEKPDPTLFTLACDKLGLAPGSVLYVGDDPVKDGAAVKVGMPVYLLPTERSAADDRGLDAVLRLA</sequence>
<keyword evidence="2" id="KW-1185">Reference proteome</keyword>
<protein>
    <submittedName>
        <fullName evidence="1">HAD-IA family hydrolase</fullName>
    </submittedName>
</protein>
<organism evidence="1 2">
    <name type="scientific">Umezawaea endophytica</name>
    <dbReference type="NCBI Taxonomy" id="1654476"/>
    <lineage>
        <taxon>Bacteria</taxon>
        <taxon>Bacillati</taxon>
        <taxon>Actinomycetota</taxon>
        <taxon>Actinomycetes</taxon>
        <taxon>Pseudonocardiales</taxon>
        <taxon>Pseudonocardiaceae</taxon>
        <taxon>Umezawaea</taxon>
    </lineage>
</organism>
<keyword evidence="1" id="KW-0378">Hydrolase</keyword>
<dbReference type="NCBIfam" id="TIGR01549">
    <property type="entry name" value="HAD-SF-IA-v1"/>
    <property type="match status" value="1"/>
</dbReference>
<dbReference type="AlphaFoldDB" id="A0A9X3A3E3"/>
<comment type="caution">
    <text evidence="1">The sequence shown here is derived from an EMBL/GenBank/DDBJ whole genome shotgun (WGS) entry which is preliminary data.</text>
</comment>
<dbReference type="InterPro" id="IPR023214">
    <property type="entry name" value="HAD_sf"/>
</dbReference>
<dbReference type="SUPFAM" id="SSF56784">
    <property type="entry name" value="HAD-like"/>
    <property type="match status" value="1"/>
</dbReference>
<dbReference type="SFLD" id="SFLDG01129">
    <property type="entry name" value="C1.5:_HAD__Beta-PGM__Phosphata"/>
    <property type="match status" value="1"/>
</dbReference>
<accession>A0A9X3A3E3</accession>
<dbReference type="RefSeq" id="WP_259625598.1">
    <property type="nucleotide sequence ID" value="NZ_JANYMP010000012.1"/>
</dbReference>
<reference evidence="1" key="1">
    <citation type="submission" date="2022-08" db="EMBL/GenBank/DDBJ databases">
        <authorList>
            <person name="Tistechok S."/>
            <person name="Samborskyy M."/>
            <person name="Roman I."/>
        </authorList>
    </citation>
    <scope>NUCLEOTIDE SEQUENCE</scope>
    <source>
        <strain evidence="1">DSM 103496</strain>
    </source>
</reference>
<dbReference type="InterPro" id="IPR036412">
    <property type="entry name" value="HAD-like_sf"/>
</dbReference>
<dbReference type="Pfam" id="PF00702">
    <property type="entry name" value="Hydrolase"/>
    <property type="match status" value="1"/>
</dbReference>
<dbReference type="Gene3D" id="3.40.50.1000">
    <property type="entry name" value="HAD superfamily/HAD-like"/>
    <property type="match status" value="1"/>
</dbReference>
<dbReference type="GO" id="GO:0016787">
    <property type="term" value="F:hydrolase activity"/>
    <property type="evidence" value="ECO:0007669"/>
    <property type="project" value="UniProtKB-KW"/>
</dbReference>
<dbReference type="PRINTS" id="PR00413">
    <property type="entry name" value="HADHALOGNASE"/>
</dbReference>
<dbReference type="SFLD" id="SFLDS00003">
    <property type="entry name" value="Haloacid_Dehalogenase"/>
    <property type="match status" value="1"/>
</dbReference>
<dbReference type="PANTHER" id="PTHR46649:SF4">
    <property type="entry name" value="HALOACID DEHALOGENASE-LIKE HYDROLASE (HAD) SUPERFAMILY PROTEIN"/>
    <property type="match status" value="1"/>
</dbReference>
<gene>
    <name evidence="1" type="ORF">NZH93_24880</name>
</gene>
<dbReference type="PANTHER" id="PTHR46649">
    <property type="match status" value="1"/>
</dbReference>
<proteinExistence type="predicted"/>
<dbReference type="Proteomes" id="UP001141259">
    <property type="component" value="Unassembled WGS sequence"/>
</dbReference>
<evidence type="ECO:0000313" key="1">
    <source>
        <dbReference type="EMBL" id="MCS7480103.1"/>
    </source>
</evidence>
<name>A0A9X3A3E3_9PSEU</name>